<evidence type="ECO:0000313" key="7">
    <source>
        <dbReference type="Proteomes" id="UP000697710"/>
    </source>
</evidence>
<dbReference type="PROSITE" id="PS50110">
    <property type="entry name" value="RESPONSE_REGULATORY"/>
    <property type="match status" value="1"/>
</dbReference>
<reference evidence="6" key="1">
    <citation type="submission" date="2020-04" db="EMBL/GenBank/DDBJ databases">
        <authorList>
            <person name="Zhang T."/>
        </authorList>
    </citation>
    <scope>NUCLEOTIDE SEQUENCE</scope>
    <source>
        <strain evidence="6">HKST-UBA01</strain>
    </source>
</reference>
<feature type="modified residue" description="4-aspartylphosphate" evidence="3">
    <location>
        <position position="80"/>
    </location>
</feature>
<dbReference type="GO" id="GO:0000160">
    <property type="term" value="P:phosphorelay signal transduction system"/>
    <property type="evidence" value="ECO:0007669"/>
    <property type="project" value="UniProtKB-KW"/>
</dbReference>
<evidence type="ECO:0000256" key="4">
    <source>
        <dbReference type="SAM" id="MobiDB-lite"/>
    </source>
</evidence>
<dbReference type="EMBL" id="JAGQHR010000839">
    <property type="protein sequence ID" value="MCA9729783.1"/>
    <property type="molecule type" value="Genomic_DNA"/>
</dbReference>
<keyword evidence="2" id="KW-0902">Two-component regulatory system</keyword>
<evidence type="ECO:0000256" key="3">
    <source>
        <dbReference type="PROSITE-ProRule" id="PRU00169"/>
    </source>
</evidence>
<dbReference type="PANTHER" id="PTHR45339:SF1">
    <property type="entry name" value="HYBRID SIGNAL TRANSDUCTION HISTIDINE KINASE J"/>
    <property type="match status" value="1"/>
</dbReference>
<organism evidence="6 7">
    <name type="scientific">Eiseniibacteriota bacterium</name>
    <dbReference type="NCBI Taxonomy" id="2212470"/>
    <lineage>
        <taxon>Bacteria</taxon>
        <taxon>Candidatus Eiseniibacteriota</taxon>
    </lineage>
</organism>
<comment type="caution">
    <text evidence="6">The sequence shown here is derived from an EMBL/GenBank/DDBJ whole genome shotgun (WGS) entry which is preliminary data.</text>
</comment>
<feature type="domain" description="Response regulatory" evidence="5">
    <location>
        <begin position="31"/>
        <end position="150"/>
    </location>
</feature>
<dbReference type="CDD" id="cd17546">
    <property type="entry name" value="REC_hyHK_CKI1_RcsC-like"/>
    <property type="match status" value="1"/>
</dbReference>
<keyword evidence="1 3" id="KW-0597">Phosphoprotein</keyword>
<evidence type="ECO:0000259" key="5">
    <source>
        <dbReference type="PROSITE" id="PS50110"/>
    </source>
</evidence>
<dbReference type="PANTHER" id="PTHR45339">
    <property type="entry name" value="HYBRID SIGNAL TRANSDUCTION HISTIDINE KINASE J"/>
    <property type="match status" value="1"/>
</dbReference>
<dbReference type="InterPro" id="IPR001789">
    <property type="entry name" value="Sig_transdc_resp-reg_receiver"/>
</dbReference>
<reference evidence="6" key="2">
    <citation type="journal article" date="2021" name="Microbiome">
        <title>Successional dynamics and alternative stable states in a saline activated sludge microbial community over 9 years.</title>
        <authorList>
            <person name="Wang Y."/>
            <person name="Ye J."/>
            <person name="Ju F."/>
            <person name="Liu L."/>
            <person name="Boyd J.A."/>
            <person name="Deng Y."/>
            <person name="Parks D.H."/>
            <person name="Jiang X."/>
            <person name="Yin X."/>
            <person name="Woodcroft B.J."/>
            <person name="Tyson G.W."/>
            <person name="Hugenholtz P."/>
            <person name="Polz M.F."/>
            <person name="Zhang T."/>
        </authorList>
    </citation>
    <scope>NUCLEOTIDE SEQUENCE</scope>
    <source>
        <strain evidence="6">HKST-UBA01</strain>
    </source>
</reference>
<accession>A0A956M2U7</accession>
<gene>
    <name evidence="6" type="ORF">KC729_19020</name>
</gene>
<dbReference type="InterPro" id="IPR011006">
    <property type="entry name" value="CheY-like_superfamily"/>
</dbReference>
<dbReference type="Pfam" id="PF00072">
    <property type="entry name" value="Response_reg"/>
    <property type="match status" value="1"/>
</dbReference>
<feature type="compositionally biased region" description="Basic and acidic residues" evidence="4">
    <location>
        <begin position="1"/>
        <end position="17"/>
    </location>
</feature>
<dbReference type="AlphaFoldDB" id="A0A956M2U7"/>
<evidence type="ECO:0000256" key="2">
    <source>
        <dbReference type="ARBA" id="ARBA00023012"/>
    </source>
</evidence>
<evidence type="ECO:0000256" key="1">
    <source>
        <dbReference type="ARBA" id="ARBA00022553"/>
    </source>
</evidence>
<dbReference type="Proteomes" id="UP000697710">
    <property type="component" value="Unassembled WGS sequence"/>
</dbReference>
<name>A0A956M2U7_UNCEI</name>
<proteinExistence type="predicted"/>
<sequence>KVVEADPERLEDLHDEGGDASSGAVDGASLRVLLAEDSSVNQKLASTILRRNGIEVVIAANGREAVELAQSTEPDLILMDCVMPEVDGLEATREIRRWETRTARARVPIVAVTANALADERERCFQAGMDDFIPKPYRSEDLLRVTRQWKRRPRRAA</sequence>
<protein>
    <submittedName>
        <fullName evidence="6">Response regulator</fullName>
    </submittedName>
</protein>
<dbReference type="SMART" id="SM00448">
    <property type="entry name" value="REC"/>
    <property type="match status" value="1"/>
</dbReference>
<dbReference type="SUPFAM" id="SSF52172">
    <property type="entry name" value="CheY-like"/>
    <property type="match status" value="1"/>
</dbReference>
<evidence type="ECO:0000313" key="6">
    <source>
        <dbReference type="EMBL" id="MCA9729783.1"/>
    </source>
</evidence>
<dbReference type="Gene3D" id="3.40.50.2300">
    <property type="match status" value="1"/>
</dbReference>
<feature type="region of interest" description="Disordered" evidence="4">
    <location>
        <begin position="1"/>
        <end position="22"/>
    </location>
</feature>
<feature type="non-terminal residue" evidence="6">
    <location>
        <position position="1"/>
    </location>
</feature>